<reference evidence="4 5" key="1">
    <citation type="journal article" date="2017" name="Nat. Ecol. Evol.">
        <title>Scallop genome provides insights into evolution of bilaterian karyotype and development.</title>
        <authorList>
            <person name="Wang S."/>
            <person name="Zhang J."/>
            <person name="Jiao W."/>
            <person name="Li J."/>
            <person name="Xun X."/>
            <person name="Sun Y."/>
            <person name="Guo X."/>
            <person name="Huan P."/>
            <person name="Dong B."/>
            <person name="Zhang L."/>
            <person name="Hu X."/>
            <person name="Sun X."/>
            <person name="Wang J."/>
            <person name="Zhao C."/>
            <person name="Wang Y."/>
            <person name="Wang D."/>
            <person name="Huang X."/>
            <person name="Wang R."/>
            <person name="Lv J."/>
            <person name="Li Y."/>
            <person name="Zhang Z."/>
            <person name="Liu B."/>
            <person name="Lu W."/>
            <person name="Hui Y."/>
            <person name="Liang J."/>
            <person name="Zhou Z."/>
            <person name="Hou R."/>
            <person name="Li X."/>
            <person name="Liu Y."/>
            <person name="Li H."/>
            <person name="Ning X."/>
            <person name="Lin Y."/>
            <person name="Zhao L."/>
            <person name="Xing Q."/>
            <person name="Dou J."/>
            <person name="Li Y."/>
            <person name="Mao J."/>
            <person name="Guo H."/>
            <person name="Dou H."/>
            <person name="Li T."/>
            <person name="Mu C."/>
            <person name="Jiang W."/>
            <person name="Fu Q."/>
            <person name="Fu X."/>
            <person name="Miao Y."/>
            <person name="Liu J."/>
            <person name="Yu Q."/>
            <person name="Li R."/>
            <person name="Liao H."/>
            <person name="Li X."/>
            <person name="Kong Y."/>
            <person name="Jiang Z."/>
            <person name="Chourrout D."/>
            <person name="Li R."/>
            <person name="Bao Z."/>
        </authorList>
    </citation>
    <scope>NUCLEOTIDE SEQUENCE [LARGE SCALE GENOMIC DNA]</scope>
    <source>
        <strain evidence="4 5">PY_sf001</strain>
    </source>
</reference>
<dbReference type="GO" id="GO:0017154">
    <property type="term" value="F:semaphorin receptor activity"/>
    <property type="evidence" value="ECO:0007669"/>
    <property type="project" value="InterPro"/>
</dbReference>
<dbReference type="Gene3D" id="1.10.506.10">
    <property type="entry name" value="GTPase Activation - p120gap, domain 1"/>
    <property type="match status" value="2"/>
</dbReference>
<feature type="coiled-coil region" evidence="1">
    <location>
        <begin position="529"/>
        <end position="556"/>
    </location>
</feature>
<dbReference type="OrthoDB" id="6106364at2759"/>
<name>A0A210QUZ5_MIZYE</name>
<dbReference type="Pfam" id="PF08337">
    <property type="entry name" value="Plexin_cytopl"/>
    <property type="match status" value="1"/>
</dbReference>
<dbReference type="SUPFAM" id="SSF48350">
    <property type="entry name" value="GTPase activation domain, GAP"/>
    <property type="match status" value="1"/>
</dbReference>
<dbReference type="Proteomes" id="UP000242188">
    <property type="component" value="Unassembled WGS sequence"/>
</dbReference>
<proteinExistence type="predicted"/>
<evidence type="ECO:0000256" key="1">
    <source>
        <dbReference type="SAM" id="Coils"/>
    </source>
</evidence>
<dbReference type="GO" id="GO:0005886">
    <property type="term" value="C:plasma membrane"/>
    <property type="evidence" value="ECO:0007669"/>
    <property type="project" value="TreeGrafter"/>
</dbReference>
<dbReference type="InterPro" id="IPR002909">
    <property type="entry name" value="IPT_dom"/>
</dbReference>
<dbReference type="PANTHER" id="PTHR22625:SF70">
    <property type="entry name" value="PLEXIN A, ISOFORM A"/>
    <property type="match status" value="1"/>
</dbReference>
<keyword evidence="2" id="KW-1133">Transmembrane helix</keyword>
<organism evidence="4 5">
    <name type="scientific">Mizuhopecten yessoensis</name>
    <name type="common">Japanese scallop</name>
    <name type="synonym">Patinopecten yessoensis</name>
    <dbReference type="NCBI Taxonomy" id="6573"/>
    <lineage>
        <taxon>Eukaryota</taxon>
        <taxon>Metazoa</taxon>
        <taxon>Spiralia</taxon>
        <taxon>Lophotrochozoa</taxon>
        <taxon>Mollusca</taxon>
        <taxon>Bivalvia</taxon>
        <taxon>Autobranchia</taxon>
        <taxon>Pteriomorphia</taxon>
        <taxon>Pectinida</taxon>
        <taxon>Pectinoidea</taxon>
        <taxon>Pectinidae</taxon>
        <taxon>Mizuhopecten</taxon>
    </lineage>
</organism>
<keyword evidence="1" id="KW-0175">Coiled coil</keyword>
<evidence type="ECO:0000313" key="5">
    <source>
        <dbReference type="Proteomes" id="UP000242188"/>
    </source>
</evidence>
<sequence>MQIKLHKDKQTTVVIQAENLPSVNKTLYTCTVSNMPGIVSEVNSTEVICEVKVSMSGNVTVTYKGKNIDHNGTVASKVYTCENLATACSSCVYLNTQGYQCDWDLSTKKCSYNTTKMADSSKCPPPNISMISPRNGTISGRTSLTIHGTELGSIVTDINITVSGRQCEINKFSFNPPQWIQCYTGKIDTETEGGQVIVTRNSKQSTSNWTFKYLVPGLVSLDPIQGIKDGGRILTLKGSKLLTGNRHRMNVDLFNEEGKITCNLITSYTHVKNSSEIICSVGRYTGKQLPYRLTGVNVSYDDSSYVLTKQNVNFTFVDNPSIQIGRSQALRSGGVDMNITGERFRAVSVVKVDKVLCKVVSDNKVKCPVPAYNSSRSRRRRSSTTCPCGQVSTIHMDNYDYRFYMQFTENPTITPFTDIVSYKAGGFLTIEGEDLLRGAVESDYMVQVQSTNCHDVKVNANGTLITFKPPDFLSEGNEYQVEVLVGTSLRQHVGIIYYEKDLTTITIIAALGGTSLAMLVLIIICVIRSRRKDKQLNKLKTDIVEMESNIRNKSREVFADMQMSMQDIKGDLVTTGIPYFDYHNYSFHTLFPKLKAGESIYYQASATHQVEDFAKLAPRSILLFEELLKNKFFLQSLIGTLERQNKFSVQEKAEFSSLLTLTLMGKMTYISEVIEELLHRLIGRASRKQHRVLFRRSDSITQKLLSNWLALSLYPYLKGGGGQQLFMLYKASQTVMEKGPIDAVTLQAKDTLAEERLLKMDLQYESLTLEVDLNGRKELRYMCTVLDCDTITQVKAKCMYKIYKNKAASELHFTPDELVLEWHAGKGGKLVLNDIDRTSTKREGYVCRNTLKHYNVKDGSCMALLISDEPDDQELYYNTEATSMNDVLLSEHSMTSYMSMSPEKQWHMVFPEEDEKESRRQVLIEELYLNRLLHTKLTLMEYIDAVFENVLDEKRVPPVVCYLFKMFENIAKEHNVDPDIVSRWKSECYAMRIWSLWISCPDLLFDIILAKHVIPCLDVIKSMFSDVFSRTDSKLSKDSSSAKLLFANEVPKYQGEMRNFYDKVGSSCEPVTRQKFVSLMQEVSQQQTQEIKVKRLPALKKLFAMVKIFSDEIIADLDEEEETRDLKLGEKFDNVIQQMDTENV</sequence>
<gene>
    <name evidence="4" type="ORF">KP79_PYT11400</name>
</gene>
<feature type="transmembrane region" description="Helical" evidence="2">
    <location>
        <begin position="505"/>
        <end position="527"/>
    </location>
</feature>
<accession>A0A210QUZ5</accession>
<dbReference type="STRING" id="6573.A0A210QUZ5"/>
<evidence type="ECO:0000313" key="4">
    <source>
        <dbReference type="EMBL" id="OWF52526.1"/>
    </source>
</evidence>
<dbReference type="InterPro" id="IPR046800">
    <property type="entry name" value="Plexin_RBD"/>
</dbReference>
<dbReference type="AlphaFoldDB" id="A0A210QUZ5"/>
<dbReference type="Pfam" id="PF01833">
    <property type="entry name" value="TIG"/>
    <property type="match status" value="2"/>
</dbReference>
<dbReference type="InterPro" id="IPR031148">
    <property type="entry name" value="Plexin"/>
</dbReference>
<dbReference type="SUPFAM" id="SSF81296">
    <property type="entry name" value="E set domains"/>
    <property type="match status" value="1"/>
</dbReference>
<dbReference type="CDD" id="cd00102">
    <property type="entry name" value="IPT"/>
    <property type="match status" value="1"/>
</dbReference>
<dbReference type="InterPro" id="IPR013548">
    <property type="entry name" value="Plexin_cytoplasmic_RasGAP_dom"/>
</dbReference>
<dbReference type="Pfam" id="PF20170">
    <property type="entry name" value="Plexin_RBD"/>
    <property type="match status" value="1"/>
</dbReference>
<dbReference type="SMART" id="SM00429">
    <property type="entry name" value="IPT"/>
    <property type="match status" value="3"/>
</dbReference>
<evidence type="ECO:0000259" key="3">
    <source>
        <dbReference type="SMART" id="SM00429"/>
    </source>
</evidence>
<dbReference type="InterPro" id="IPR008936">
    <property type="entry name" value="Rho_GTPase_activation_prot"/>
</dbReference>
<dbReference type="EMBL" id="NEDP02001776">
    <property type="protein sequence ID" value="OWF52526.1"/>
    <property type="molecule type" value="Genomic_DNA"/>
</dbReference>
<dbReference type="InterPro" id="IPR014756">
    <property type="entry name" value="Ig_E-set"/>
</dbReference>
<keyword evidence="2" id="KW-0472">Membrane</keyword>
<keyword evidence="2" id="KW-0812">Transmembrane</keyword>
<feature type="domain" description="IPT/TIG" evidence="3">
    <location>
        <begin position="125"/>
        <end position="214"/>
    </location>
</feature>
<evidence type="ECO:0000256" key="2">
    <source>
        <dbReference type="SAM" id="Phobius"/>
    </source>
</evidence>
<dbReference type="GO" id="GO:0030334">
    <property type="term" value="P:regulation of cell migration"/>
    <property type="evidence" value="ECO:0007669"/>
    <property type="project" value="TreeGrafter"/>
</dbReference>
<feature type="domain" description="IPT/TIG" evidence="3">
    <location>
        <begin position="215"/>
        <end position="317"/>
    </location>
</feature>
<protein>
    <submittedName>
        <fullName evidence="4">Plexin-B2</fullName>
    </submittedName>
</protein>
<dbReference type="PANTHER" id="PTHR22625">
    <property type="entry name" value="PLEXIN"/>
    <property type="match status" value="1"/>
</dbReference>
<dbReference type="GO" id="GO:0002116">
    <property type="term" value="C:semaphorin receptor complex"/>
    <property type="evidence" value="ECO:0007669"/>
    <property type="project" value="TreeGrafter"/>
</dbReference>
<dbReference type="CDD" id="cd00603">
    <property type="entry name" value="IPT_PCSR"/>
    <property type="match status" value="1"/>
</dbReference>
<feature type="domain" description="IPT/TIG" evidence="3">
    <location>
        <begin position="319"/>
        <end position="404"/>
    </location>
</feature>
<comment type="caution">
    <text evidence="4">The sequence shown here is derived from an EMBL/GenBank/DDBJ whole genome shotgun (WGS) entry which is preliminary data.</text>
</comment>
<dbReference type="InterPro" id="IPR013783">
    <property type="entry name" value="Ig-like_fold"/>
</dbReference>
<keyword evidence="5" id="KW-1185">Reference proteome</keyword>
<dbReference type="Gene3D" id="2.60.40.10">
    <property type="entry name" value="Immunoglobulins"/>
    <property type="match status" value="2"/>
</dbReference>